<sequence>MEKRLSRTDLIFALGFLFFLIVAIAAFFSGVKVGTDRTEALYAKPAGAQASKASESPKAYAQQDLVSFYHNVFQPHREWMAEWSSARIRWQTDDTVDRASSLKELAKLAASKYNESKVTTVSSLTPGLMNAQNNYLKSLKLYESSFGQLAAQANEGSAAEALARVSKNAYFTEAVRLGLLAQSQYYDSMLKWGSTVNLSMPDAYELPNVLANSEWSKLPLLVKNSVSAQYMFLNRAEYDYLPQDLTARIDQFIISGQAAKMKQKTIRSIVDMLNSTDAIRSGDYLSLKSRYYAKELVPLLPFFSSDT</sequence>
<dbReference type="EMBL" id="JAPDIA010000008">
    <property type="protein sequence ID" value="MDG0813139.1"/>
    <property type="molecule type" value="Genomic_DNA"/>
</dbReference>
<dbReference type="AlphaFoldDB" id="A0A9X4KXK0"/>
<dbReference type="Proteomes" id="UP001153404">
    <property type="component" value="Unassembled WGS sequence"/>
</dbReference>
<comment type="caution">
    <text evidence="1">The sequence shown here is derived from an EMBL/GenBank/DDBJ whole genome shotgun (WGS) entry which is preliminary data.</text>
</comment>
<keyword evidence="2" id="KW-1185">Reference proteome</keyword>
<reference evidence="1" key="1">
    <citation type="submission" date="2022-10" db="EMBL/GenBank/DDBJ databases">
        <title>Comparative genomic analysis of Cohnella hashimotonis sp. nov., isolated from the International Space Station.</title>
        <authorList>
            <person name="Simpson A."/>
            <person name="Venkateswaran K."/>
        </authorList>
    </citation>
    <scope>NUCLEOTIDE SEQUENCE</scope>
    <source>
        <strain evidence="1">DSM 28161</strain>
    </source>
</reference>
<evidence type="ECO:0000313" key="1">
    <source>
        <dbReference type="EMBL" id="MDG0813139.1"/>
    </source>
</evidence>
<evidence type="ECO:0000313" key="2">
    <source>
        <dbReference type="Proteomes" id="UP001153404"/>
    </source>
</evidence>
<protein>
    <submittedName>
        <fullName evidence="1">Uncharacterized protein</fullName>
    </submittedName>
</protein>
<dbReference type="RefSeq" id="WP_277536910.1">
    <property type="nucleotide sequence ID" value="NZ_JAPDIA010000008.1"/>
</dbReference>
<proteinExistence type="predicted"/>
<accession>A0A9X4KXK0</accession>
<gene>
    <name evidence="1" type="ORF">OMP40_30405</name>
</gene>
<organism evidence="1 2">
    <name type="scientific">Cohnella rhizosphaerae</name>
    <dbReference type="NCBI Taxonomy" id="1457232"/>
    <lineage>
        <taxon>Bacteria</taxon>
        <taxon>Bacillati</taxon>
        <taxon>Bacillota</taxon>
        <taxon>Bacilli</taxon>
        <taxon>Bacillales</taxon>
        <taxon>Paenibacillaceae</taxon>
        <taxon>Cohnella</taxon>
    </lineage>
</organism>
<name>A0A9X4KXK0_9BACL</name>